<name>A0A735KMG1_SALHO</name>
<protein>
    <submittedName>
        <fullName evidence="1">Uncharacterized protein</fullName>
    </submittedName>
</protein>
<sequence length="48" mass="5394">MTVLYQQIIKQRFKLAVISATPCGIILNAIPQPQTVRLTPLCQNLSIR</sequence>
<organism evidence="1">
    <name type="scientific">Salmonella enterica subsp. houtenae serovar 16:z4,z32:-</name>
    <dbReference type="NCBI Taxonomy" id="1307497"/>
    <lineage>
        <taxon>Bacteria</taxon>
        <taxon>Pseudomonadati</taxon>
        <taxon>Pseudomonadota</taxon>
        <taxon>Gammaproteobacteria</taxon>
        <taxon>Enterobacterales</taxon>
        <taxon>Enterobacteriaceae</taxon>
        <taxon>Salmonella</taxon>
    </lineage>
</organism>
<reference evidence="1" key="1">
    <citation type="journal article" date="2018" name="Genome Biol.">
        <title>SKESA: strategic k-mer extension for scrupulous assemblies.</title>
        <authorList>
            <person name="Souvorov A."/>
            <person name="Agarwala R."/>
            <person name="Lipman D.J."/>
        </authorList>
    </citation>
    <scope>NUCLEOTIDE SEQUENCE</scope>
    <source>
        <strain evidence="1">287-86</strain>
    </source>
</reference>
<comment type="caution">
    <text evidence="1">The sequence shown here is derived from an EMBL/GenBank/DDBJ whole genome shotgun (WGS) entry which is preliminary data.</text>
</comment>
<dbReference type="EMBL" id="DAASUE010000007">
    <property type="protein sequence ID" value="HAE7040362.1"/>
    <property type="molecule type" value="Genomic_DNA"/>
</dbReference>
<gene>
    <name evidence="1" type="ORF">GND47_001785</name>
</gene>
<reference evidence="1" key="2">
    <citation type="submission" date="2018-07" db="EMBL/GenBank/DDBJ databases">
        <authorList>
            <consortium name="NCBI Pathogen Detection Project"/>
        </authorList>
    </citation>
    <scope>NUCLEOTIDE SEQUENCE</scope>
    <source>
        <strain evidence="1">287-86</strain>
    </source>
</reference>
<evidence type="ECO:0000313" key="1">
    <source>
        <dbReference type="EMBL" id="HAE7040362.1"/>
    </source>
</evidence>
<accession>A0A735KMG1</accession>
<dbReference type="AlphaFoldDB" id="A0A735KMG1"/>
<proteinExistence type="predicted"/>